<name>A0A811V2L0_CERCA</name>
<evidence type="ECO:0000313" key="4">
    <source>
        <dbReference type="Proteomes" id="UP000606786"/>
    </source>
</evidence>
<keyword evidence="2" id="KW-0812">Transmembrane</keyword>
<evidence type="ECO:0000256" key="2">
    <source>
        <dbReference type="SAM" id="Phobius"/>
    </source>
</evidence>
<sequence length="128" mass="14354">MELVTVTVHRKRYFKMLQVEKTVEDWRLRKPQGKSEAGEENRKEQEEEEMQNIFGNAHKKRGRAAGRGNSKNNVNAKLIKVAVMKKLISLLSSRVNLETVAAATATAIATICVIVVFVHYEPTTSSVA</sequence>
<keyword evidence="2" id="KW-1133">Transmembrane helix</keyword>
<evidence type="ECO:0000313" key="3">
    <source>
        <dbReference type="EMBL" id="CAD7003693.1"/>
    </source>
</evidence>
<evidence type="ECO:0000256" key="1">
    <source>
        <dbReference type="SAM" id="MobiDB-lite"/>
    </source>
</evidence>
<feature type="transmembrane region" description="Helical" evidence="2">
    <location>
        <begin position="95"/>
        <end position="120"/>
    </location>
</feature>
<gene>
    <name evidence="3" type="ORF">CCAP1982_LOCUS12130</name>
</gene>
<dbReference type="Proteomes" id="UP000606786">
    <property type="component" value="Unassembled WGS sequence"/>
</dbReference>
<comment type="caution">
    <text evidence="3">The sequence shown here is derived from an EMBL/GenBank/DDBJ whole genome shotgun (WGS) entry which is preliminary data.</text>
</comment>
<protein>
    <submittedName>
        <fullName evidence="3">(Mediterranean fruit fly) hypothetical protein</fullName>
    </submittedName>
</protein>
<dbReference type="EMBL" id="CAJHJT010000034">
    <property type="protein sequence ID" value="CAD7003693.1"/>
    <property type="molecule type" value="Genomic_DNA"/>
</dbReference>
<feature type="compositionally biased region" description="Basic and acidic residues" evidence="1">
    <location>
        <begin position="36"/>
        <end position="45"/>
    </location>
</feature>
<dbReference type="AlphaFoldDB" id="A0A811V2L0"/>
<accession>A0A811V2L0</accession>
<feature type="region of interest" description="Disordered" evidence="1">
    <location>
        <begin position="28"/>
        <end position="71"/>
    </location>
</feature>
<reference evidence="3" key="1">
    <citation type="submission" date="2020-11" db="EMBL/GenBank/DDBJ databases">
        <authorList>
            <person name="Whitehead M."/>
        </authorList>
    </citation>
    <scope>NUCLEOTIDE SEQUENCE</scope>
    <source>
        <strain evidence="3">EGII</strain>
    </source>
</reference>
<proteinExistence type="predicted"/>
<keyword evidence="4" id="KW-1185">Reference proteome</keyword>
<keyword evidence="2" id="KW-0472">Membrane</keyword>
<organism evidence="3 4">
    <name type="scientific">Ceratitis capitata</name>
    <name type="common">Mediterranean fruit fly</name>
    <name type="synonym">Tephritis capitata</name>
    <dbReference type="NCBI Taxonomy" id="7213"/>
    <lineage>
        <taxon>Eukaryota</taxon>
        <taxon>Metazoa</taxon>
        <taxon>Ecdysozoa</taxon>
        <taxon>Arthropoda</taxon>
        <taxon>Hexapoda</taxon>
        <taxon>Insecta</taxon>
        <taxon>Pterygota</taxon>
        <taxon>Neoptera</taxon>
        <taxon>Endopterygota</taxon>
        <taxon>Diptera</taxon>
        <taxon>Brachycera</taxon>
        <taxon>Muscomorpha</taxon>
        <taxon>Tephritoidea</taxon>
        <taxon>Tephritidae</taxon>
        <taxon>Ceratitis</taxon>
        <taxon>Ceratitis</taxon>
    </lineage>
</organism>